<dbReference type="CDD" id="cd15795">
    <property type="entry name" value="PMEI-Pla_a_1_like"/>
    <property type="match status" value="1"/>
</dbReference>
<dbReference type="InterPro" id="IPR006501">
    <property type="entry name" value="Pectinesterase_inhib_dom"/>
</dbReference>
<dbReference type="GO" id="GO:0004857">
    <property type="term" value="F:enzyme inhibitor activity"/>
    <property type="evidence" value="ECO:0007669"/>
    <property type="project" value="InterPro"/>
</dbReference>
<keyword evidence="1 4" id="KW-0732">Signal</keyword>
<dbReference type="AlphaFoldDB" id="A0AA41RVS9"/>
<dbReference type="SUPFAM" id="SSF101148">
    <property type="entry name" value="Plant invertase/pectin methylesterase inhibitor"/>
    <property type="match status" value="1"/>
</dbReference>
<dbReference type="Pfam" id="PF04043">
    <property type="entry name" value="PMEI"/>
    <property type="match status" value="1"/>
</dbReference>
<sequence length="186" mass="20736">MSRSFSLLSLFIVFLVLDFHGVHGDLISDVCKNASTIKIISPIDNYTFSDVNYDFCVASFSTNPASKGADLLGLGKISLETCLTNVTSIHSYVADQILNGKQEPPVKLLLEDCYVLYTDTLKCIQIAIEGFEQKDYARAHEWLEFADIETSQCEDRIKGLTPLTKQSDDFRRLIAISFAIVPKAKV</sequence>
<organism evidence="6 7">
    <name type="scientific">Papaver nudicaule</name>
    <name type="common">Iceland poppy</name>
    <dbReference type="NCBI Taxonomy" id="74823"/>
    <lineage>
        <taxon>Eukaryota</taxon>
        <taxon>Viridiplantae</taxon>
        <taxon>Streptophyta</taxon>
        <taxon>Embryophyta</taxon>
        <taxon>Tracheophyta</taxon>
        <taxon>Spermatophyta</taxon>
        <taxon>Magnoliopsida</taxon>
        <taxon>Ranunculales</taxon>
        <taxon>Papaveraceae</taxon>
        <taxon>Papaveroideae</taxon>
        <taxon>Papaver</taxon>
    </lineage>
</organism>
<dbReference type="Proteomes" id="UP001177140">
    <property type="component" value="Unassembled WGS sequence"/>
</dbReference>
<dbReference type="SMART" id="SM00856">
    <property type="entry name" value="PMEI"/>
    <property type="match status" value="1"/>
</dbReference>
<evidence type="ECO:0000313" key="6">
    <source>
        <dbReference type="EMBL" id="MCL7025782.1"/>
    </source>
</evidence>
<gene>
    <name evidence="6" type="ORF">MKW94_015299</name>
</gene>
<evidence type="ECO:0000313" key="7">
    <source>
        <dbReference type="Proteomes" id="UP001177140"/>
    </source>
</evidence>
<protein>
    <recommendedName>
        <fullName evidence="5">Pectinesterase inhibitor domain-containing protein</fullName>
    </recommendedName>
</protein>
<comment type="similarity">
    <text evidence="3">Belongs to the PMEI family.</text>
</comment>
<evidence type="ECO:0000256" key="2">
    <source>
        <dbReference type="ARBA" id="ARBA00023157"/>
    </source>
</evidence>
<dbReference type="InterPro" id="IPR034088">
    <property type="entry name" value="Pla_a_1-like"/>
</dbReference>
<dbReference type="Gene3D" id="1.20.140.40">
    <property type="entry name" value="Invertase/pectin methylesterase inhibitor family protein"/>
    <property type="match status" value="1"/>
</dbReference>
<evidence type="ECO:0000256" key="1">
    <source>
        <dbReference type="ARBA" id="ARBA00022729"/>
    </source>
</evidence>
<keyword evidence="7" id="KW-1185">Reference proteome</keyword>
<feature type="signal peptide" evidence="4">
    <location>
        <begin position="1"/>
        <end position="24"/>
    </location>
</feature>
<dbReference type="InterPro" id="IPR035513">
    <property type="entry name" value="Invertase/methylesterase_inhib"/>
</dbReference>
<accession>A0AA41RVS9</accession>
<comment type="caution">
    <text evidence="6">The sequence shown here is derived from an EMBL/GenBank/DDBJ whole genome shotgun (WGS) entry which is preliminary data.</text>
</comment>
<dbReference type="PANTHER" id="PTHR35357">
    <property type="entry name" value="OS02G0537100 PROTEIN"/>
    <property type="match status" value="1"/>
</dbReference>
<reference evidence="6" key="1">
    <citation type="submission" date="2022-03" db="EMBL/GenBank/DDBJ databases">
        <title>A functionally conserved STORR gene fusion in Papaver species that diverged 16.8 million years ago.</title>
        <authorList>
            <person name="Catania T."/>
        </authorList>
    </citation>
    <scope>NUCLEOTIDE SEQUENCE</scope>
    <source>
        <strain evidence="6">S-191538</strain>
    </source>
</reference>
<feature type="chain" id="PRO_5041266663" description="Pectinesterase inhibitor domain-containing protein" evidence="4">
    <location>
        <begin position="25"/>
        <end position="186"/>
    </location>
</feature>
<dbReference type="PANTHER" id="PTHR35357:SF8">
    <property type="entry name" value="OS01G0111000 PROTEIN"/>
    <property type="match status" value="1"/>
</dbReference>
<dbReference type="EMBL" id="JAJJMA010048997">
    <property type="protein sequence ID" value="MCL7025782.1"/>
    <property type="molecule type" value="Genomic_DNA"/>
</dbReference>
<evidence type="ECO:0000256" key="4">
    <source>
        <dbReference type="SAM" id="SignalP"/>
    </source>
</evidence>
<feature type="domain" description="Pectinesterase inhibitor" evidence="5">
    <location>
        <begin position="22"/>
        <end position="180"/>
    </location>
</feature>
<dbReference type="NCBIfam" id="TIGR01614">
    <property type="entry name" value="PME_inhib"/>
    <property type="match status" value="1"/>
</dbReference>
<evidence type="ECO:0000259" key="5">
    <source>
        <dbReference type="SMART" id="SM00856"/>
    </source>
</evidence>
<evidence type="ECO:0000256" key="3">
    <source>
        <dbReference type="ARBA" id="ARBA00038471"/>
    </source>
</evidence>
<keyword evidence="2" id="KW-1015">Disulfide bond</keyword>
<proteinExistence type="inferred from homology"/>
<name>A0AA41RVS9_PAPNU</name>